<organism evidence="2 3">
    <name type="scientific">Parvularcula dongshanensis</name>
    <dbReference type="NCBI Taxonomy" id="1173995"/>
    <lineage>
        <taxon>Bacteria</taxon>
        <taxon>Pseudomonadati</taxon>
        <taxon>Pseudomonadota</taxon>
        <taxon>Alphaproteobacteria</taxon>
        <taxon>Parvularculales</taxon>
        <taxon>Parvularculaceae</taxon>
        <taxon>Parvularcula</taxon>
    </lineage>
</organism>
<accession>A0A840HXN8</accession>
<sequence length="334" mass="36055">MTSMPRPKGRPPAPRFGAIDLGTNNCRLLVASPRQDGFRVVDAFSRIVRLGEGVTATGRLSEAAMARTLEALSVCADKMRARNVTASRAIATQACRLASNGPDFLARVERETGLRFDLITPEEEAKLAARGCTDLIDDGAEGVLVFDIGGGSTEMSWIKLGPGAPETMAWTSLPFGVVTMAEKHGARDMDRAAYDAMVAEVAARVEAFAEAGPMAPLFDGKKAHLIGTSGTVTSLAGVKMHLPRYTRREVDGAWLTASDVARVSEQLREMGFDRRCAEPCIGPERADLVVPGCAILEGILRVWPADRIRVGDRGLREGMLIELMEDHHARTRRG</sequence>
<dbReference type="Gene3D" id="3.30.420.40">
    <property type="match status" value="1"/>
</dbReference>
<dbReference type="PANTHER" id="PTHR30005">
    <property type="entry name" value="EXOPOLYPHOSPHATASE"/>
    <property type="match status" value="1"/>
</dbReference>
<dbReference type="PANTHER" id="PTHR30005:SF0">
    <property type="entry name" value="RETROGRADE REGULATION PROTEIN 2"/>
    <property type="match status" value="1"/>
</dbReference>
<dbReference type="EMBL" id="JACHOB010000001">
    <property type="protein sequence ID" value="MBB4657596.1"/>
    <property type="molecule type" value="Genomic_DNA"/>
</dbReference>
<comment type="caution">
    <text evidence="2">The sequence shown here is derived from an EMBL/GenBank/DDBJ whole genome shotgun (WGS) entry which is preliminary data.</text>
</comment>
<dbReference type="RefSeq" id="WP_183814821.1">
    <property type="nucleotide sequence ID" value="NZ_JACHOB010000001.1"/>
</dbReference>
<evidence type="ECO:0000313" key="2">
    <source>
        <dbReference type="EMBL" id="MBB4657596.1"/>
    </source>
</evidence>
<gene>
    <name evidence="2" type="ORF">GGQ59_000096</name>
</gene>
<reference evidence="2 3" key="1">
    <citation type="submission" date="2020-08" db="EMBL/GenBank/DDBJ databases">
        <title>Genomic Encyclopedia of Type Strains, Phase IV (KMG-IV): sequencing the most valuable type-strain genomes for metagenomic binning, comparative biology and taxonomic classification.</title>
        <authorList>
            <person name="Goeker M."/>
        </authorList>
    </citation>
    <scope>NUCLEOTIDE SEQUENCE [LARGE SCALE GENOMIC DNA]</scope>
    <source>
        <strain evidence="2 3">DSM 102850</strain>
    </source>
</reference>
<evidence type="ECO:0000259" key="1">
    <source>
        <dbReference type="Pfam" id="PF02541"/>
    </source>
</evidence>
<dbReference type="EC" id="3.6.1.11" evidence="2"/>
<evidence type="ECO:0000313" key="3">
    <source>
        <dbReference type="Proteomes" id="UP000563524"/>
    </source>
</evidence>
<dbReference type="InterPro" id="IPR043129">
    <property type="entry name" value="ATPase_NBD"/>
</dbReference>
<dbReference type="EC" id="3.6.1.40" evidence="2"/>
<dbReference type="GO" id="GO:0008894">
    <property type="term" value="F:guanosine-5'-triphosphate,3'-diphosphate diphosphatase activity"/>
    <property type="evidence" value="ECO:0007669"/>
    <property type="project" value="UniProtKB-EC"/>
</dbReference>
<dbReference type="CDD" id="cd24054">
    <property type="entry name" value="ASKHA_NBD_AaPPX-GppA_MtPPX2-like"/>
    <property type="match status" value="1"/>
</dbReference>
<dbReference type="GO" id="GO:0004309">
    <property type="term" value="F:exopolyphosphatase activity"/>
    <property type="evidence" value="ECO:0007669"/>
    <property type="project" value="UniProtKB-EC"/>
</dbReference>
<dbReference type="Proteomes" id="UP000563524">
    <property type="component" value="Unassembled WGS sequence"/>
</dbReference>
<feature type="domain" description="Ppx/GppA phosphatase N-terminal" evidence="1">
    <location>
        <begin position="30"/>
        <end position="327"/>
    </location>
</feature>
<dbReference type="Gene3D" id="3.30.420.150">
    <property type="entry name" value="Exopolyphosphatase. Domain 2"/>
    <property type="match status" value="1"/>
</dbReference>
<name>A0A840HXN8_9PROT</name>
<dbReference type="AlphaFoldDB" id="A0A840HXN8"/>
<proteinExistence type="predicted"/>
<protein>
    <submittedName>
        <fullName evidence="2">Exopolyphosphatase/guanosine-5'-triphosphate, 3'-diphosphate pyrophosphatase</fullName>
        <ecNumber evidence="2">3.6.1.11</ecNumber>
        <ecNumber evidence="2">3.6.1.40</ecNumber>
    </submittedName>
</protein>
<dbReference type="Pfam" id="PF02541">
    <property type="entry name" value="Ppx-GppA"/>
    <property type="match status" value="1"/>
</dbReference>
<dbReference type="InterPro" id="IPR050273">
    <property type="entry name" value="GppA/Ppx_hydrolase"/>
</dbReference>
<keyword evidence="3" id="KW-1185">Reference proteome</keyword>
<dbReference type="SUPFAM" id="SSF53067">
    <property type="entry name" value="Actin-like ATPase domain"/>
    <property type="match status" value="2"/>
</dbReference>
<keyword evidence="2" id="KW-0378">Hydrolase</keyword>
<dbReference type="InterPro" id="IPR003695">
    <property type="entry name" value="Ppx_GppA_N"/>
</dbReference>